<evidence type="ECO:0000313" key="2">
    <source>
        <dbReference type="Proteomes" id="UP001150603"/>
    </source>
</evidence>
<keyword evidence="2" id="KW-1185">Reference proteome</keyword>
<evidence type="ECO:0000313" key="1">
    <source>
        <dbReference type="EMBL" id="KAJ1941587.1"/>
    </source>
</evidence>
<proteinExistence type="predicted"/>
<organism evidence="1 2">
    <name type="scientific">Linderina macrospora</name>
    <dbReference type="NCBI Taxonomy" id="4868"/>
    <lineage>
        <taxon>Eukaryota</taxon>
        <taxon>Fungi</taxon>
        <taxon>Fungi incertae sedis</taxon>
        <taxon>Zoopagomycota</taxon>
        <taxon>Kickxellomycotina</taxon>
        <taxon>Kickxellomycetes</taxon>
        <taxon>Kickxellales</taxon>
        <taxon>Kickxellaceae</taxon>
        <taxon>Linderina</taxon>
    </lineage>
</organism>
<comment type="caution">
    <text evidence="1">The sequence shown here is derived from an EMBL/GenBank/DDBJ whole genome shotgun (WGS) entry which is preliminary data.</text>
</comment>
<accession>A0ACC1J867</accession>
<dbReference type="EMBL" id="JANBPW010002218">
    <property type="protein sequence ID" value="KAJ1941587.1"/>
    <property type="molecule type" value="Genomic_DNA"/>
</dbReference>
<reference evidence="1" key="1">
    <citation type="submission" date="2022-07" db="EMBL/GenBank/DDBJ databases">
        <title>Phylogenomic reconstructions and comparative analyses of Kickxellomycotina fungi.</title>
        <authorList>
            <person name="Reynolds N.K."/>
            <person name="Stajich J.E."/>
            <person name="Barry K."/>
            <person name="Grigoriev I.V."/>
            <person name="Crous P."/>
            <person name="Smith M.E."/>
        </authorList>
    </citation>
    <scope>NUCLEOTIDE SEQUENCE</scope>
    <source>
        <strain evidence="1">NRRL 5244</strain>
    </source>
</reference>
<gene>
    <name evidence="1" type="primary">RAX1_2</name>
    <name evidence="1" type="ORF">FBU59_003459</name>
</gene>
<name>A0ACC1J867_9FUNG</name>
<dbReference type="Proteomes" id="UP001150603">
    <property type="component" value="Unassembled WGS sequence"/>
</dbReference>
<feature type="non-terminal residue" evidence="1">
    <location>
        <position position="468"/>
    </location>
</feature>
<sequence length="468" mass="51605">MAHSKLHRKHDTAAAAATAAVESEAAAGNLHVDTRPSLLDTATSLISPENARPPLNLAYSSSASSFFANHNNIAPAQHQSRHLERGLLQGQRSFEETVDKTTVTTSLLDPHPAIIPPPGSRLAFAGSGSRETTNMFRPLPSLDDMLTRKAKAPLCLFNYYQYLVDVEHGAQELQFWLALADYEETCRAYAGTLPPVPLNVYAPNSRQVMSPSALTDGRRISLVETSARILAMAPGDLRESEMSAEARRLTASNRISSAISNLDKDTQQLDNYLASLSHQTAVASAQTMCAQHDICRSDSVRCTRTAKAAGPQSGAKGFFRRLFSGESQSVDAEARPGADNTELPLLAPTNSINEPKGDLPTQAEIRRGAERLYFQYIQTNAPNELLLSSQMRDEISMRIERDGRIDPELFAPAKRHVYEVMRHESFPRFLRERIYHNMTRDTAAPRIALGLALIFVALTFQFSLIFLD</sequence>
<protein>
    <submittedName>
        <fullName evidence="1">Bud site selection protein, Revert to axial protein 1</fullName>
    </submittedName>
</protein>